<evidence type="ECO:0000313" key="3">
    <source>
        <dbReference type="Proteomes" id="UP000516072"/>
    </source>
</evidence>
<evidence type="ECO:0008006" key="4">
    <source>
        <dbReference type="Google" id="ProtNLM"/>
    </source>
</evidence>
<dbReference type="Proteomes" id="UP000516072">
    <property type="component" value="Chromosome"/>
</dbReference>
<feature type="transmembrane region" description="Helical" evidence="1">
    <location>
        <begin position="6"/>
        <end position="33"/>
    </location>
</feature>
<gene>
    <name evidence="2" type="ORF">NSCAC_1135</name>
</gene>
<keyword evidence="1" id="KW-0812">Transmembrane</keyword>
<feature type="transmembrane region" description="Helical" evidence="1">
    <location>
        <begin position="132"/>
        <end position="155"/>
    </location>
</feature>
<dbReference type="EMBL" id="LR778175">
    <property type="protein sequence ID" value="CAB1276364.1"/>
    <property type="molecule type" value="Genomic_DNA"/>
</dbReference>
<organism evidence="2 3">
    <name type="scientific">Candidatus Nitrosacidococcus tergens</name>
    <dbReference type="NCBI Taxonomy" id="553981"/>
    <lineage>
        <taxon>Bacteria</taxon>
        <taxon>Pseudomonadati</taxon>
        <taxon>Pseudomonadota</taxon>
        <taxon>Gammaproteobacteria</taxon>
        <taxon>Chromatiales</taxon>
        <taxon>Chromatiaceae</taxon>
        <taxon>Candidatus Nitrosacidococcus</taxon>
    </lineage>
</organism>
<proteinExistence type="predicted"/>
<feature type="transmembrane region" description="Helical" evidence="1">
    <location>
        <begin position="53"/>
        <end position="73"/>
    </location>
</feature>
<dbReference type="AlphaFoldDB" id="A0A7G1QA90"/>
<accession>A0A7G1QA90</accession>
<reference evidence="2 3" key="1">
    <citation type="submission" date="2020-03" db="EMBL/GenBank/DDBJ databases">
        <authorList>
            <person name="Picone N."/>
        </authorList>
    </citation>
    <scope>NUCLEOTIDE SEQUENCE [LARGE SCALE GENOMIC DNA]</scope>
    <source>
        <strain evidence="2">NSCAC1</strain>
    </source>
</reference>
<dbReference type="KEGG" id="ntg:NSCAC_1135"/>
<keyword evidence="3" id="KW-1185">Reference proteome</keyword>
<evidence type="ECO:0000313" key="2">
    <source>
        <dbReference type="EMBL" id="CAB1276364.1"/>
    </source>
</evidence>
<sequence>MNWDLGIAIGLHLLGVVWWIGGLAFVTFVFLPLARAGNLGDILEVFQHIESRFAPQVKTAIIIVGIAGFYLLYRLNLWSSFHDPHKWWLSLMVFYWLWFMMMLFVLRPIGLLKRIMKGSGGNADKAWRRLHIIHGVLLTIGLVIIAGAAGGTLGWF</sequence>
<feature type="transmembrane region" description="Helical" evidence="1">
    <location>
        <begin position="93"/>
        <end position="112"/>
    </location>
</feature>
<dbReference type="RefSeq" id="WP_197743855.1">
    <property type="nucleotide sequence ID" value="NZ_LR778175.1"/>
</dbReference>
<evidence type="ECO:0000256" key="1">
    <source>
        <dbReference type="SAM" id="Phobius"/>
    </source>
</evidence>
<name>A0A7G1QA90_9GAMM</name>
<protein>
    <recommendedName>
        <fullName evidence="4">Copper resistance protein D domain-containing protein</fullName>
    </recommendedName>
</protein>
<keyword evidence="1" id="KW-1133">Transmembrane helix</keyword>
<keyword evidence="1" id="KW-0472">Membrane</keyword>